<evidence type="ECO:0000313" key="3">
    <source>
        <dbReference type="Proteomes" id="UP000221165"/>
    </source>
</evidence>
<keyword evidence="2" id="KW-0378">Hydrolase</keyword>
<evidence type="ECO:0000313" key="2">
    <source>
        <dbReference type="EMBL" id="PHJ20479.1"/>
    </source>
</evidence>
<reference evidence="2 3" key="1">
    <citation type="journal article" date="2017" name="Int. J. Parasitol.">
        <title>The genome of the protozoan parasite Cystoisospora suis and a reverse vaccinology approach to identify vaccine candidates.</title>
        <authorList>
            <person name="Palmieri N."/>
            <person name="Shrestha A."/>
            <person name="Ruttkowski B."/>
            <person name="Beck T."/>
            <person name="Vogl C."/>
            <person name="Tomley F."/>
            <person name="Blake D.P."/>
            <person name="Joachim A."/>
        </authorList>
    </citation>
    <scope>NUCLEOTIDE SEQUENCE [LARGE SCALE GENOMIC DNA]</scope>
    <source>
        <strain evidence="2 3">Wien I</strain>
    </source>
</reference>
<feature type="region of interest" description="Disordered" evidence="1">
    <location>
        <begin position="280"/>
        <end position="302"/>
    </location>
</feature>
<dbReference type="InterPro" id="IPR029058">
    <property type="entry name" value="AB_hydrolase_fold"/>
</dbReference>
<proteinExistence type="predicted"/>
<organism evidence="2 3">
    <name type="scientific">Cystoisospora suis</name>
    <dbReference type="NCBI Taxonomy" id="483139"/>
    <lineage>
        <taxon>Eukaryota</taxon>
        <taxon>Sar</taxon>
        <taxon>Alveolata</taxon>
        <taxon>Apicomplexa</taxon>
        <taxon>Conoidasida</taxon>
        <taxon>Coccidia</taxon>
        <taxon>Eucoccidiorida</taxon>
        <taxon>Eimeriorina</taxon>
        <taxon>Sarcocystidae</taxon>
        <taxon>Cystoisospora</taxon>
    </lineage>
</organism>
<accession>A0A2C6KUC3</accession>
<dbReference type="Gene3D" id="3.40.50.1820">
    <property type="entry name" value="alpha/beta hydrolase"/>
    <property type="match status" value="1"/>
</dbReference>
<feature type="compositionally biased region" description="Polar residues" evidence="1">
    <location>
        <begin position="228"/>
        <end position="241"/>
    </location>
</feature>
<protein>
    <submittedName>
        <fullName evidence="2">Abhydrolase domain-containing protein</fullName>
    </submittedName>
</protein>
<keyword evidence="3" id="KW-1185">Reference proteome</keyword>
<dbReference type="AlphaFoldDB" id="A0A2C6KUC3"/>
<dbReference type="GeneID" id="94429062"/>
<feature type="region of interest" description="Disordered" evidence="1">
    <location>
        <begin position="224"/>
        <end position="243"/>
    </location>
</feature>
<sequence>MGASYSNPLVDSALVFPAPPSSYSEDTPGLLRLRSKFMPGTDVPAFLIRPRVRATTSSRFLSDRATGGGTGSNTVCRSGGTDPSLFSAHYSHVPHQVQSSTSPCLHSASSPSSYPCVSPNSLRGVRASVRVSCPRARTPSRLQPPFLCPASSRITPRRGSGGFSRVPDTSCLGSRFFPSTACHSLPREAYSSNLARGETATRIHPAHGALGGDGGFSGEVKGFPGQRKSCTAGTEAQSAARSTRGGLFLRKEERGECCATAHGDHAYALTPCGSGSSFLGPKSEGETLTSEGSGGRSFLSQEERKRTDKGFCMLYFHGNACDANMMRGWLQLLADELKVTILIFEYPGYGLLEDYDKSSRGIDLCARVAFEFLVEKLLFPIERIILCGRSIGTGAAAWLAAHLAQRNVQVGGLVLIAPFVSLAAVAADWADAPLVLTRVLVHHHWNSEAAVAQIPLVPLCIIHGKE</sequence>
<comment type="caution">
    <text evidence="2">The sequence shown here is derived from an EMBL/GenBank/DDBJ whole genome shotgun (WGS) entry which is preliminary data.</text>
</comment>
<dbReference type="VEuPathDB" id="ToxoDB:CSUI_005681"/>
<dbReference type="RefSeq" id="XP_067922167.1">
    <property type="nucleotide sequence ID" value="XM_068065851.1"/>
</dbReference>
<dbReference type="GO" id="GO:0016787">
    <property type="term" value="F:hydrolase activity"/>
    <property type="evidence" value="ECO:0007669"/>
    <property type="project" value="UniProtKB-KW"/>
</dbReference>
<dbReference type="OrthoDB" id="332157at2759"/>
<dbReference type="Proteomes" id="UP000221165">
    <property type="component" value="Unassembled WGS sequence"/>
</dbReference>
<feature type="non-terminal residue" evidence="2">
    <location>
        <position position="466"/>
    </location>
</feature>
<dbReference type="SUPFAM" id="SSF53474">
    <property type="entry name" value="alpha/beta-Hydrolases"/>
    <property type="match status" value="1"/>
</dbReference>
<dbReference type="PANTHER" id="PTHR12277">
    <property type="entry name" value="ALPHA/BETA HYDROLASE DOMAIN-CONTAINING PROTEIN"/>
    <property type="match status" value="1"/>
</dbReference>
<name>A0A2C6KUC3_9APIC</name>
<dbReference type="EMBL" id="MIGC01002743">
    <property type="protein sequence ID" value="PHJ20479.1"/>
    <property type="molecule type" value="Genomic_DNA"/>
</dbReference>
<gene>
    <name evidence="2" type="ORF">CSUI_005681</name>
</gene>
<dbReference type="PANTHER" id="PTHR12277:SF81">
    <property type="entry name" value="PROTEIN ABHD13"/>
    <property type="match status" value="1"/>
</dbReference>
<evidence type="ECO:0000256" key="1">
    <source>
        <dbReference type="SAM" id="MobiDB-lite"/>
    </source>
</evidence>